<evidence type="ECO:0000313" key="2">
    <source>
        <dbReference type="EMBL" id="OUI95202.1"/>
    </source>
</evidence>
<dbReference type="EMBL" id="JOPA01000010">
    <property type="protein sequence ID" value="OUI95202.1"/>
    <property type="molecule type" value="Genomic_DNA"/>
</dbReference>
<evidence type="ECO:0000313" key="3">
    <source>
        <dbReference type="Proteomes" id="UP000194641"/>
    </source>
</evidence>
<keyword evidence="1" id="KW-0472">Membrane</keyword>
<comment type="caution">
    <text evidence="2">The sequence shown here is derived from an EMBL/GenBank/DDBJ whole genome shotgun (WGS) entry which is preliminary data.</text>
</comment>
<dbReference type="AlphaFoldDB" id="A0A252AX63"/>
<dbReference type="Proteomes" id="UP000194641">
    <property type="component" value="Unassembled WGS sequence"/>
</dbReference>
<organism evidence="2 3">
    <name type="scientific">Acetobacter indonesiensis</name>
    <dbReference type="NCBI Taxonomy" id="104101"/>
    <lineage>
        <taxon>Bacteria</taxon>
        <taxon>Pseudomonadati</taxon>
        <taxon>Pseudomonadota</taxon>
        <taxon>Alphaproteobacteria</taxon>
        <taxon>Acetobacterales</taxon>
        <taxon>Acetobacteraceae</taxon>
        <taxon>Acetobacter</taxon>
    </lineage>
</organism>
<evidence type="ECO:0000256" key="1">
    <source>
        <dbReference type="SAM" id="Phobius"/>
    </source>
</evidence>
<evidence type="ECO:0008006" key="4">
    <source>
        <dbReference type="Google" id="ProtNLM"/>
    </source>
</evidence>
<accession>A0A252AX63</accession>
<reference evidence="3" key="1">
    <citation type="submission" date="2014-06" db="EMBL/GenBank/DDBJ databases">
        <authorList>
            <person name="Winans N.J."/>
            <person name="Newell P.D."/>
            <person name="Douglas A.E."/>
        </authorList>
    </citation>
    <scope>NUCLEOTIDE SEQUENCE [LARGE SCALE GENOMIC DNA]</scope>
</reference>
<keyword evidence="1" id="KW-1133">Transmembrane helix</keyword>
<gene>
    <name evidence="2" type="ORF">HK17_00950</name>
</gene>
<protein>
    <recommendedName>
        <fullName evidence="4">DUF883 domain-containing protein</fullName>
    </recommendedName>
</protein>
<name>A0A252AX63_9PROT</name>
<keyword evidence="1" id="KW-0812">Transmembrane</keyword>
<proteinExistence type="predicted"/>
<sequence length="84" mass="8947">MGRSHVMSEENDIQHKLEENVGRVQDGVDSLRHKVSDTVDDLACNKGCAALDAVRDCVVDQPVVSVVAAGFVGFVLGAVLARKV</sequence>
<feature type="transmembrane region" description="Helical" evidence="1">
    <location>
        <begin position="63"/>
        <end position="81"/>
    </location>
</feature>